<dbReference type="Proteomes" id="UP001500968">
    <property type="component" value="Unassembled WGS sequence"/>
</dbReference>
<comment type="caution">
    <text evidence="1">The sequence shown here is derived from an EMBL/GenBank/DDBJ whole genome shotgun (WGS) entry which is preliminary data.</text>
</comment>
<evidence type="ECO:0000313" key="2">
    <source>
        <dbReference type="Proteomes" id="UP001500968"/>
    </source>
</evidence>
<accession>A0ABP7TJ42</accession>
<reference evidence="2" key="1">
    <citation type="journal article" date="2019" name="Int. J. Syst. Evol. Microbiol.">
        <title>The Global Catalogue of Microorganisms (GCM) 10K type strain sequencing project: providing services to taxonomists for standard genome sequencing and annotation.</title>
        <authorList>
            <consortium name="The Broad Institute Genomics Platform"/>
            <consortium name="The Broad Institute Genome Sequencing Center for Infectious Disease"/>
            <person name="Wu L."/>
            <person name="Ma J."/>
        </authorList>
    </citation>
    <scope>NUCLEOTIDE SEQUENCE [LARGE SCALE GENOMIC DNA]</scope>
    <source>
        <strain evidence="2">JCM 17064</strain>
    </source>
</reference>
<name>A0ABP7TJ42_9FLAO</name>
<evidence type="ECO:0000313" key="1">
    <source>
        <dbReference type="EMBL" id="GAA4026969.1"/>
    </source>
</evidence>
<proteinExistence type="predicted"/>
<gene>
    <name evidence="1" type="ORF">GCM10022386_07950</name>
</gene>
<organism evidence="1 2">
    <name type="scientific">Flavobacterium cheonhonense</name>
    <dbReference type="NCBI Taxonomy" id="706185"/>
    <lineage>
        <taxon>Bacteria</taxon>
        <taxon>Pseudomonadati</taxon>
        <taxon>Bacteroidota</taxon>
        <taxon>Flavobacteriia</taxon>
        <taxon>Flavobacteriales</taxon>
        <taxon>Flavobacteriaceae</taxon>
        <taxon>Flavobacterium</taxon>
    </lineage>
</organism>
<sequence>MVAVIPMLVLYVLLIYLFCREIKKDFKYYLEQDRLADEHVLREIERFLKEKTTE</sequence>
<keyword evidence="2" id="KW-1185">Reference proteome</keyword>
<dbReference type="EMBL" id="BAABCR010000012">
    <property type="protein sequence ID" value="GAA4026969.1"/>
    <property type="molecule type" value="Genomic_DNA"/>
</dbReference>
<protein>
    <submittedName>
        <fullName evidence="1">Uncharacterized protein</fullName>
    </submittedName>
</protein>